<keyword evidence="3" id="KW-1185">Reference proteome</keyword>
<sequence length="210" mass="25456">SIKLINRVYYIIVFLFNLYSVFDNSVKKLVFNTIKFYCTYGHFELNFEYFCQFDEQLFFSSKYANEEGFGSKMTNCICEFYYFIWMSLTIRWYSINWDRWWDFVIIYYNSFISTLTRLRCLLLAILDPNSKSINNYKKIEKQYLTFFTIFRIYVFAKTKCTFSASALINYVFRHSFNRKKTDRNLLKNSVTNKQLKINGDGTVWPCDKKL</sequence>
<accession>A0A6G0THW1</accession>
<comment type="caution">
    <text evidence="2">The sequence shown here is derived from an EMBL/GenBank/DDBJ whole genome shotgun (WGS) entry which is preliminary data.</text>
</comment>
<name>A0A6G0THW1_APHGL</name>
<dbReference type="Proteomes" id="UP000475862">
    <property type="component" value="Unassembled WGS sequence"/>
</dbReference>
<keyword evidence="1" id="KW-0812">Transmembrane</keyword>
<proteinExistence type="predicted"/>
<dbReference type="AlphaFoldDB" id="A0A6G0THW1"/>
<keyword evidence="1" id="KW-1133">Transmembrane helix</keyword>
<dbReference type="EMBL" id="VYZN01000037">
    <property type="protein sequence ID" value="KAE9532951.1"/>
    <property type="molecule type" value="Genomic_DNA"/>
</dbReference>
<gene>
    <name evidence="2" type="ORF">AGLY_009379</name>
</gene>
<feature type="transmembrane region" description="Helical" evidence="1">
    <location>
        <begin position="7"/>
        <end position="22"/>
    </location>
</feature>
<dbReference type="OrthoDB" id="7683421at2759"/>
<feature type="transmembrane region" description="Helical" evidence="1">
    <location>
        <begin position="72"/>
        <end position="93"/>
    </location>
</feature>
<feature type="non-terminal residue" evidence="2">
    <location>
        <position position="1"/>
    </location>
</feature>
<reference evidence="2 3" key="1">
    <citation type="submission" date="2019-08" db="EMBL/GenBank/DDBJ databases">
        <title>The genome of the soybean aphid Biotype 1, its phylome, world population structure and adaptation to the North American continent.</title>
        <authorList>
            <person name="Giordano R."/>
            <person name="Donthu R.K."/>
            <person name="Hernandez A.G."/>
            <person name="Wright C.L."/>
            <person name="Zimin A.V."/>
        </authorList>
    </citation>
    <scope>NUCLEOTIDE SEQUENCE [LARGE SCALE GENOMIC DNA]</scope>
    <source>
        <tissue evidence="2">Whole aphids</tissue>
    </source>
</reference>
<feature type="transmembrane region" description="Helical" evidence="1">
    <location>
        <begin position="105"/>
        <end position="126"/>
    </location>
</feature>
<organism evidence="2 3">
    <name type="scientific">Aphis glycines</name>
    <name type="common">Soybean aphid</name>
    <dbReference type="NCBI Taxonomy" id="307491"/>
    <lineage>
        <taxon>Eukaryota</taxon>
        <taxon>Metazoa</taxon>
        <taxon>Ecdysozoa</taxon>
        <taxon>Arthropoda</taxon>
        <taxon>Hexapoda</taxon>
        <taxon>Insecta</taxon>
        <taxon>Pterygota</taxon>
        <taxon>Neoptera</taxon>
        <taxon>Paraneoptera</taxon>
        <taxon>Hemiptera</taxon>
        <taxon>Sternorrhyncha</taxon>
        <taxon>Aphidomorpha</taxon>
        <taxon>Aphidoidea</taxon>
        <taxon>Aphididae</taxon>
        <taxon>Aphidini</taxon>
        <taxon>Aphis</taxon>
        <taxon>Aphis</taxon>
    </lineage>
</organism>
<keyword evidence="1" id="KW-0472">Membrane</keyword>
<evidence type="ECO:0000256" key="1">
    <source>
        <dbReference type="SAM" id="Phobius"/>
    </source>
</evidence>
<protein>
    <submittedName>
        <fullName evidence="2">Uncharacterized protein</fullName>
    </submittedName>
</protein>
<evidence type="ECO:0000313" key="3">
    <source>
        <dbReference type="Proteomes" id="UP000475862"/>
    </source>
</evidence>
<feature type="transmembrane region" description="Helical" evidence="1">
    <location>
        <begin position="146"/>
        <end position="172"/>
    </location>
</feature>
<evidence type="ECO:0000313" key="2">
    <source>
        <dbReference type="EMBL" id="KAE9532951.1"/>
    </source>
</evidence>